<keyword evidence="7" id="KW-0675">Receptor</keyword>
<comment type="subcellular location">
    <subcellularLocation>
        <location evidence="1">Cell membrane</location>
        <topology evidence="1">Multi-pass membrane protein</topology>
    </subcellularLocation>
</comment>
<sequence length="283" mass="32110">MCSSNTLLRYSSEDSLSAVMVSEGVIILIANALTLATFACNRRMVRRSAYCLLCVATADGLVGLSAILLYTANLACIIDGPYIVFCKFLWQVFQSASLSGLVLVAVERMYATLWAIRHRNTRKRWYLNGIALTWLLSIIMGILYVTCNDNDEVSRWTKTIFTLIGLIVLSIAYVAIFIKVKKQHHQHSQQQKGRESFKRERELARTLSIVTVLSLLTWIPDSIYHLLPGYKSNSSLHQSLQVLRLLNSFVNPAVYFLFLKDFRKALERAVKRCFCCRANDIAP</sequence>
<keyword evidence="13" id="KW-1185">Reference proteome</keyword>
<dbReference type="GO" id="GO:0001609">
    <property type="term" value="F:G protein-coupled adenosine receptor activity"/>
    <property type="evidence" value="ECO:0000318"/>
    <property type="project" value="GO_Central"/>
</dbReference>
<dbReference type="EMBL" id="DS469613">
    <property type="protein sequence ID" value="EDO39105.1"/>
    <property type="molecule type" value="Genomic_DNA"/>
</dbReference>
<feature type="transmembrane region" description="Helical" evidence="10">
    <location>
        <begin position="50"/>
        <end position="70"/>
    </location>
</feature>
<evidence type="ECO:0000256" key="6">
    <source>
        <dbReference type="ARBA" id="ARBA00023136"/>
    </source>
</evidence>
<dbReference type="PRINTS" id="PR00237">
    <property type="entry name" value="GPCRRHODOPSN"/>
</dbReference>
<evidence type="ECO:0000256" key="5">
    <source>
        <dbReference type="ARBA" id="ARBA00023040"/>
    </source>
</evidence>
<evidence type="ECO:0000256" key="1">
    <source>
        <dbReference type="ARBA" id="ARBA00004651"/>
    </source>
</evidence>
<dbReference type="OMA" id="ADRIREX"/>
<dbReference type="GO" id="GO:0007186">
    <property type="term" value="P:G protein-coupled receptor signaling pathway"/>
    <property type="evidence" value="ECO:0000318"/>
    <property type="project" value="GO_Central"/>
</dbReference>
<evidence type="ECO:0000259" key="11">
    <source>
        <dbReference type="PROSITE" id="PS50262"/>
    </source>
</evidence>
<dbReference type="CDD" id="cd00637">
    <property type="entry name" value="7tm_classA_rhodopsin-like"/>
    <property type="match status" value="1"/>
</dbReference>
<evidence type="ECO:0000256" key="3">
    <source>
        <dbReference type="ARBA" id="ARBA00022692"/>
    </source>
</evidence>
<gene>
    <name evidence="12" type="ORF">NEMVEDRAFT_v1g209532</name>
</gene>
<dbReference type="AlphaFoldDB" id="A7SB28"/>
<feature type="transmembrane region" description="Helical" evidence="10">
    <location>
        <begin position="160"/>
        <end position="181"/>
    </location>
</feature>
<feature type="transmembrane region" description="Helical" evidence="10">
    <location>
        <begin position="82"/>
        <end position="104"/>
    </location>
</feature>
<proteinExistence type="predicted"/>
<evidence type="ECO:0000256" key="7">
    <source>
        <dbReference type="ARBA" id="ARBA00023170"/>
    </source>
</evidence>
<evidence type="ECO:0000256" key="4">
    <source>
        <dbReference type="ARBA" id="ARBA00022989"/>
    </source>
</evidence>
<evidence type="ECO:0000256" key="10">
    <source>
        <dbReference type="SAM" id="Phobius"/>
    </source>
</evidence>
<evidence type="ECO:0000313" key="12">
    <source>
        <dbReference type="EMBL" id="EDO39105.1"/>
    </source>
</evidence>
<keyword evidence="8" id="KW-0325">Glycoprotein</keyword>
<dbReference type="InParanoid" id="A7SB28"/>
<dbReference type="InterPro" id="IPR000276">
    <property type="entry name" value="GPCR_Rhodpsn"/>
</dbReference>
<evidence type="ECO:0000256" key="2">
    <source>
        <dbReference type="ARBA" id="ARBA00022475"/>
    </source>
</evidence>
<dbReference type="Pfam" id="PF00001">
    <property type="entry name" value="7tm_1"/>
    <property type="match status" value="1"/>
</dbReference>
<dbReference type="Gene3D" id="1.20.1070.10">
    <property type="entry name" value="Rhodopsin 7-helix transmembrane proteins"/>
    <property type="match status" value="1"/>
</dbReference>
<keyword evidence="2" id="KW-1003">Cell membrane</keyword>
<keyword evidence="3 10" id="KW-0812">Transmembrane</keyword>
<keyword evidence="6 10" id="KW-0472">Membrane</keyword>
<reference evidence="12 13" key="1">
    <citation type="journal article" date="2007" name="Science">
        <title>Sea anemone genome reveals ancestral eumetazoan gene repertoire and genomic organization.</title>
        <authorList>
            <person name="Putnam N.H."/>
            <person name="Srivastava M."/>
            <person name="Hellsten U."/>
            <person name="Dirks B."/>
            <person name="Chapman J."/>
            <person name="Salamov A."/>
            <person name="Terry A."/>
            <person name="Shapiro H."/>
            <person name="Lindquist E."/>
            <person name="Kapitonov V.V."/>
            <person name="Jurka J."/>
            <person name="Genikhovich G."/>
            <person name="Grigoriev I.V."/>
            <person name="Lucas S.M."/>
            <person name="Steele R.E."/>
            <person name="Finnerty J.R."/>
            <person name="Technau U."/>
            <person name="Martindale M.Q."/>
            <person name="Rokhsar D.S."/>
        </authorList>
    </citation>
    <scope>NUCLEOTIDE SEQUENCE [LARGE SCALE GENOMIC DNA]</scope>
    <source>
        <strain evidence="13">CH2 X CH6</strain>
    </source>
</reference>
<feature type="transmembrane region" description="Helical" evidence="10">
    <location>
        <begin position="239"/>
        <end position="258"/>
    </location>
</feature>
<name>A7SB28_NEMVE</name>
<evidence type="ECO:0000313" key="13">
    <source>
        <dbReference type="Proteomes" id="UP000001593"/>
    </source>
</evidence>
<feature type="transmembrane region" description="Helical" evidence="10">
    <location>
        <begin position="16"/>
        <end position="38"/>
    </location>
</feature>
<feature type="transmembrane region" description="Helical" evidence="10">
    <location>
        <begin position="202"/>
        <end position="219"/>
    </location>
</feature>
<dbReference type="Proteomes" id="UP000001593">
    <property type="component" value="Unassembled WGS sequence"/>
</dbReference>
<dbReference type="GO" id="GO:0005886">
    <property type="term" value="C:plasma membrane"/>
    <property type="evidence" value="ECO:0000318"/>
    <property type="project" value="GO_Central"/>
</dbReference>
<keyword evidence="5" id="KW-0297">G-protein coupled receptor</keyword>
<accession>A7SB28</accession>
<evidence type="ECO:0000256" key="9">
    <source>
        <dbReference type="ARBA" id="ARBA00023224"/>
    </source>
</evidence>
<feature type="transmembrane region" description="Helical" evidence="10">
    <location>
        <begin position="125"/>
        <end position="145"/>
    </location>
</feature>
<dbReference type="SUPFAM" id="SSF81321">
    <property type="entry name" value="Family A G protein-coupled receptor-like"/>
    <property type="match status" value="1"/>
</dbReference>
<feature type="domain" description="G-protein coupled receptors family 1 profile" evidence="11">
    <location>
        <begin position="30"/>
        <end position="255"/>
    </location>
</feature>
<dbReference type="PANTHER" id="PTHR24246">
    <property type="entry name" value="OLFACTORY RECEPTOR AND ADENOSINE RECEPTOR"/>
    <property type="match status" value="1"/>
</dbReference>
<dbReference type="eggNOG" id="KOG3656">
    <property type="taxonomic scope" value="Eukaryota"/>
</dbReference>
<keyword evidence="9" id="KW-0807">Transducer</keyword>
<dbReference type="HOGENOM" id="CLU_009579_16_0_1"/>
<dbReference type="PhylomeDB" id="A7SB28"/>
<dbReference type="InterPro" id="IPR017452">
    <property type="entry name" value="GPCR_Rhodpsn_7TM"/>
</dbReference>
<protein>
    <recommendedName>
        <fullName evidence="11">G-protein coupled receptors family 1 profile domain-containing protein</fullName>
    </recommendedName>
</protein>
<organism evidence="12 13">
    <name type="scientific">Nematostella vectensis</name>
    <name type="common">Starlet sea anemone</name>
    <dbReference type="NCBI Taxonomy" id="45351"/>
    <lineage>
        <taxon>Eukaryota</taxon>
        <taxon>Metazoa</taxon>
        <taxon>Cnidaria</taxon>
        <taxon>Anthozoa</taxon>
        <taxon>Hexacorallia</taxon>
        <taxon>Actiniaria</taxon>
        <taxon>Edwardsiidae</taxon>
        <taxon>Nematostella</taxon>
    </lineage>
</organism>
<keyword evidence="4 10" id="KW-1133">Transmembrane helix</keyword>
<evidence type="ECO:0000256" key="8">
    <source>
        <dbReference type="ARBA" id="ARBA00023180"/>
    </source>
</evidence>
<dbReference type="PANTHER" id="PTHR24246:SF27">
    <property type="entry name" value="ADENOSINE RECEPTOR, ISOFORM A"/>
    <property type="match status" value="1"/>
</dbReference>
<dbReference type="PROSITE" id="PS50262">
    <property type="entry name" value="G_PROTEIN_RECEP_F1_2"/>
    <property type="match status" value="1"/>
</dbReference>
<dbReference type="FunCoup" id="A7SB28">
    <property type="interactions" value="33"/>
</dbReference>